<organism evidence="3 4">
    <name type="scientific">Ricinus communis</name>
    <name type="common">Castor bean</name>
    <dbReference type="NCBI Taxonomy" id="3988"/>
    <lineage>
        <taxon>Eukaryota</taxon>
        <taxon>Viridiplantae</taxon>
        <taxon>Streptophyta</taxon>
        <taxon>Embryophyta</taxon>
        <taxon>Tracheophyta</taxon>
        <taxon>Spermatophyta</taxon>
        <taxon>Magnoliopsida</taxon>
        <taxon>eudicotyledons</taxon>
        <taxon>Gunneridae</taxon>
        <taxon>Pentapetalae</taxon>
        <taxon>rosids</taxon>
        <taxon>fabids</taxon>
        <taxon>Malpighiales</taxon>
        <taxon>Euphorbiaceae</taxon>
        <taxon>Acalyphoideae</taxon>
        <taxon>Acalypheae</taxon>
        <taxon>Ricinus</taxon>
    </lineage>
</organism>
<keyword evidence="1" id="KW-0732">Signal</keyword>
<dbReference type="InterPro" id="IPR011250">
    <property type="entry name" value="OMP/PagP_B-barrel"/>
</dbReference>
<reference evidence="4" key="1">
    <citation type="journal article" date="2010" name="Nat. Biotechnol.">
        <title>Draft genome sequence of the oilseed species Ricinus communis.</title>
        <authorList>
            <person name="Chan A.P."/>
            <person name="Crabtree J."/>
            <person name="Zhao Q."/>
            <person name="Lorenzi H."/>
            <person name="Orvis J."/>
            <person name="Puiu D."/>
            <person name="Melake-Berhan A."/>
            <person name="Jones K.M."/>
            <person name="Redman J."/>
            <person name="Chen G."/>
            <person name="Cahoon E.B."/>
            <person name="Gedil M."/>
            <person name="Stanke M."/>
            <person name="Haas B.J."/>
            <person name="Wortman J.R."/>
            <person name="Fraser-Liggett C.M."/>
            <person name="Ravel J."/>
            <person name="Rabinowicz P.D."/>
        </authorList>
    </citation>
    <scope>NUCLEOTIDE SEQUENCE [LARGE SCALE GENOMIC DNA]</scope>
    <source>
        <strain evidence="4">cv. Hale</strain>
    </source>
</reference>
<dbReference type="AlphaFoldDB" id="B9TPV4"/>
<evidence type="ECO:0000259" key="2">
    <source>
        <dbReference type="Pfam" id="PF13505"/>
    </source>
</evidence>
<dbReference type="EMBL" id="EQ997047">
    <property type="protein sequence ID" value="EEF22109.1"/>
    <property type="molecule type" value="Genomic_DNA"/>
</dbReference>
<evidence type="ECO:0000256" key="1">
    <source>
        <dbReference type="ARBA" id="ARBA00022729"/>
    </source>
</evidence>
<dbReference type="InterPro" id="IPR027385">
    <property type="entry name" value="Beta-barrel_OMP"/>
</dbReference>
<sequence length="152" mass="16372">DKSAFGVYVSDPKLFAGVNLSPYFAIETGYANLYTRGFHFADYARPDEVNGALGTKGSNSYLAARLNVPVNDQLSAYGKLGVAVSDRVAHDKTLRNTVSDTDVGAYVGMGARYKVNEKASVSAGYEQYGNSAKKWGSETNNSGLQARFKMGF</sequence>
<evidence type="ECO:0000313" key="3">
    <source>
        <dbReference type="EMBL" id="EEF22109.1"/>
    </source>
</evidence>
<dbReference type="SUPFAM" id="SSF56925">
    <property type="entry name" value="OMPA-like"/>
    <property type="match status" value="1"/>
</dbReference>
<feature type="domain" description="Outer membrane protein beta-barrel" evidence="2">
    <location>
        <begin position="14"/>
        <end position="149"/>
    </location>
</feature>
<dbReference type="InParanoid" id="B9TPV4"/>
<name>B9TPV4_RICCO</name>
<keyword evidence="4" id="KW-1185">Reference proteome</keyword>
<protein>
    <recommendedName>
        <fullName evidence="2">Outer membrane protein beta-barrel domain-containing protein</fullName>
    </recommendedName>
</protein>
<dbReference type="Pfam" id="PF13505">
    <property type="entry name" value="OMP_b-brl"/>
    <property type="match status" value="1"/>
</dbReference>
<dbReference type="Proteomes" id="UP000008311">
    <property type="component" value="Unassembled WGS sequence"/>
</dbReference>
<gene>
    <name evidence="3" type="ORF">RCOM_2017530</name>
</gene>
<evidence type="ECO:0000313" key="4">
    <source>
        <dbReference type="Proteomes" id="UP000008311"/>
    </source>
</evidence>
<accession>B9TPV4</accession>
<dbReference type="Gene3D" id="2.40.160.20">
    <property type="match status" value="1"/>
</dbReference>
<proteinExistence type="predicted"/>
<feature type="non-terminal residue" evidence="3">
    <location>
        <position position="1"/>
    </location>
</feature>